<evidence type="ECO:0000256" key="2">
    <source>
        <dbReference type="ARBA" id="ARBA00022679"/>
    </source>
</evidence>
<dbReference type="InterPro" id="IPR002123">
    <property type="entry name" value="Plipid/glycerol_acylTrfase"/>
</dbReference>
<accession>A0AAV1KR26</accession>
<dbReference type="Proteomes" id="UP001314205">
    <property type="component" value="Unassembled WGS sequence"/>
</dbReference>
<feature type="transmembrane region" description="Helical" evidence="4">
    <location>
        <begin position="361"/>
        <end position="380"/>
    </location>
</feature>
<feature type="transmembrane region" description="Helical" evidence="4">
    <location>
        <begin position="6"/>
        <end position="33"/>
    </location>
</feature>
<evidence type="ECO:0000256" key="4">
    <source>
        <dbReference type="SAM" id="Phobius"/>
    </source>
</evidence>
<keyword evidence="7" id="KW-1185">Reference proteome</keyword>
<gene>
    <name evidence="6" type="ORF">PARMNEM_LOCUS6576</name>
</gene>
<evidence type="ECO:0000313" key="7">
    <source>
        <dbReference type="Proteomes" id="UP001314205"/>
    </source>
</evidence>
<dbReference type="GO" id="GO:0016746">
    <property type="term" value="F:acyltransferase activity"/>
    <property type="evidence" value="ECO:0007669"/>
    <property type="project" value="UniProtKB-KW"/>
</dbReference>
<dbReference type="SMART" id="SM00563">
    <property type="entry name" value="PlsC"/>
    <property type="match status" value="1"/>
</dbReference>
<dbReference type="Pfam" id="PF16076">
    <property type="entry name" value="Acyltransf_C"/>
    <property type="match status" value="1"/>
</dbReference>
<dbReference type="PANTHER" id="PTHR10983">
    <property type="entry name" value="1-ACYLGLYCEROL-3-PHOSPHATE ACYLTRANSFERASE-RELATED"/>
    <property type="match status" value="1"/>
</dbReference>
<comment type="caution">
    <text evidence="6">The sequence shown here is derived from an EMBL/GenBank/DDBJ whole genome shotgun (WGS) entry which is preliminary data.</text>
</comment>
<dbReference type="GO" id="GO:0005783">
    <property type="term" value="C:endoplasmic reticulum"/>
    <property type="evidence" value="ECO:0007669"/>
    <property type="project" value="TreeGrafter"/>
</dbReference>
<evidence type="ECO:0000256" key="1">
    <source>
        <dbReference type="ARBA" id="ARBA00008655"/>
    </source>
</evidence>
<dbReference type="PANTHER" id="PTHR10983:SF16">
    <property type="entry name" value="LYSOCARDIOLIPIN ACYLTRANSFERASE 1"/>
    <property type="match status" value="1"/>
</dbReference>
<dbReference type="AlphaFoldDB" id="A0AAV1KR26"/>
<dbReference type="SUPFAM" id="SSF69593">
    <property type="entry name" value="Glycerol-3-phosphate (1)-acyltransferase"/>
    <property type="match status" value="1"/>
</dbReference>
<dbReference type="GO" id="GO:0036149">
    <property type="term" value="P:phosphatidylinositol acyl-chain remodeling"/>
    <property type="evidence" value="ECO:0007669"/>
    <property type="project" value="TreeGrafter"/>
</dbReference>
<keyword evidence="4" id="KW-0812">Transmembrane</keyword>
<keyword evidence="4" id="KW-0472">Membrane</keyword>
<reference evidence="6 7" key="1">
    <citation type="submission" date="2023-11" db="EMBL/GenBank/DDBJ databases">
        <authorList>
            <person name="Hedman E."/>
            <person name="Englund M."/>
            <person name="Stromberg M."/>
            <person name="Nyberg Akerstrom W."/>
            <person name="Nylinder S."/>
            <person name="Jareborg N."/>
            <person name="Kallberg Y."/>
            <person name="Kronander E."/>
        </authorList>
    </citation>
    <scope>NUCLEOTIDE SEQUENCE [LARGE SCALE GENOMIC DNA]</scope>
</reference>
<evidence type="ECO:0000256" key="3">
    <source>
        <dbReference type="ARBA" id="ARBA00023315"/>
    </source>
</evidence>
<keyword evidence="4" id="KW-1133">Transmembrane helix</keyword>
<comment type="similarity">
    <text evidence="1">Belongs to the 1-acyl-sn-glycerol-3-phosphate acyltransferase family.</text>
</comment>
<dbReference type="InterPro" id="IPR032098">
    <property type="entry name" value="Acyltransf_C"/>
</dbReference>
<evidence type="ECO:0000313" key="6">
    <source>
        <dbReference type="EMBL" id="CAK1585503.1"/>
    </source>
</evidence>
<dbReference type="CDD" id="cd07990">
    <property type="entry name" value="LPLAT_LCLAT1-like"/>
    <property type="match status" value="1"/>
</dbReference>
<proteinExistence type="inferred from homology"/>
<keyword evidence="2" id="KW-0808">Transferase</keyword>
<protein>
    <recommendedName>
        <fullName evidence="5">Phospholipid/glycerol acyltransferase domain-containing protein</fullName>
    </recommendedName>
</protein>
<feature type="domain" description="Phospholipid/glycerol acyltransferase" evidence="5">
    <location>
        <begin position="81"/>
        <end position="234"/>
    </location>
</feature>
<organism evidence="6 7">
    <name type="scientific">Parnassius mnemosyne</name>
    <name type="common">clouded apollo</name>
    <dbReference type="NCBI Taxonomy" id="213953"/>
    <lineage>
        <taxon>Eukaryota</taxon>
        <taxon>Metazoa</taxon>
        <taxon>Ecdysozoa</taxon>
        <taxon>Arthropoda</taxon>
        <taxon>Hexapoda</taxon>
        <taxon>Insecta</taxon>
        <taxon>Pterygota</taxon>
        <taxon>Neoptera</taxon>
        <taxon>Endopterygota</taxon>
        <taxon>Lepidoptera</taxon>
        <taxon>Glossata</taxon>
        <taxon>Ditrysia</taxon>
        <taxon>Papilionoidea</taxon>
        <taxon>Papilionidae</taxon>
        <taxon>Parnassiinae</taxon>
        <taxon>Parnassini</taxon>
        <taxon>Parnassius</taxon>
        <taxon>Driopa</taxon>
    </lineage>
</organism>
<evidence type="ECO:0000259" key="5">
    <source>
        <dbReference type="SMART" id="SM00563"/>
    </source>
</evidence>
<dbReference type="Pfam" id="PF01553">
    <property type="entry name" value="Acyltransferase"/>
    <property type="match status" value="1"/>
</dbReference>
<name>A0AAV1KR26_9NEOP</name>
<dbReference type="EMBL" id="CAVLGL010000079">
    <property type="protein sequence ID" value="CAK1585503.1"/>
    <property type="molecule type" value="Genomic_DNA"/>
</dbReference>
<feature type="transmembrane region" description="Helical" evidence="4">
    <location>
        <begin position="339"/>
        <end position="355"/>
    </location>
</feature>
<sequence length="395" mass="47090">MYATMAVGVAICAAWYYTILAGFYTLYCPVMYLMFLNHNLYRKVVDVLFSLWELYPVALFQWCYNTHLRFFGDYVNPNENTIIVMNHRTRVDWNYVWMALYHAAQETDSITQVDLSQCNDLKSKDKNDVFDLIAGGKSRIKFVLKDEIKALPGMGWIMQLNFFLYVKRNWQEDQLNLSQFVDYYRKLHYRNRIVLFPEGTDLSDDNKRRSHKFAEANKLQCYEYVLHPRTKGWVALCSRLRCAGLTSVYDVTVAYDNPANTELDLIRGKIPQEVFFHFKRYSIDDLPSDDEALKMWLNDRWQEKEYSLRKFHSDGVFIDAARRSPPTENNPRSLRRAKIGFVFWTFIDIIFIYALCKSVIFQFWVIYHSFLSIFVTRYFGGFQNLQYKFLRKTRE</sequence>
<keyword evidence="3" id="KW-0012">Acyltransferase</keyword>